<gene>
    <name evidence="1" type="ORF">L1F29_11940</name>
</gene>
<dbReference type="EMBL" id="CP091430">
    <property type="protein sequence ID" value="UVI32483.1"/>
    <property type="molecule type" value="Genomic_DNA"/>
</dbReference>
<organism evidence="1 2">
    <name type="scientific">Paenibacillus spongiae</name>
    <dbReference type="NCBI Taxonomy" id="2909671"/>
    <lineage>
        <taxon>Bacteria</taxon>
        <taxon>Bacillati</taxon>
        <taxon>Bacillota</taxon>
        <taxon>Bacilli</taxon>
        <taxon>Bacillales</taxon>
        <taxon>Paenibacillaceae</taxon>
        <taxon>Paenibacillus</taxon>
    </lineage>
</organism>
<sequence length="100" mass="11272">MLVQKRFDFAPLLFVIRHEAFQITGYRKEAAVSVDMLLSDILPGEGFNPLNDFRPASDSLVDQLLLSELLGIRSSTGIEGIVIEVRTDIITLINFRAIYF</sequence>
<accession>A0ABY5SG02</accession>
<dbReference type="RefSeq" id="WP_258388537.1">
    <property type="nucleotide sequence ID" value="NZ_CP091430.1"/>
</dbReference>
<evidence type="ECO:0000313" key="2">
    <source>
        <dbReference type="Proteomes" id="UP001057877"/>
    </source>
</evidence>
<dbReference type="Proteomes" id="UP001057877">
    <property type="component" value="Chromosome"/>
</dbReference>
<proteinExistence type="predicted"/>
<name>A0ABY5SG02_9BACL</name>
<evidence type="ECO:0000313" key="1">
    <source>
        <dbReference type="EMBL" id="UVI32483.1"/>
    </source>
</evidence>
<protein>
    <submittedName>
        <fullName evidence="1">Uncharacterized protein</fullName>
    </submittedName>
</protein>
<reference evidence="1" key="1">
    <citation type="submission" date="2022-01" db="EMBL/GenBank/DDBJ databases">
        <title>Paenibacillus spongiae sp. nov., isolated from marine sponge.</title>
        <authorList>
            <person name="Li Z."/>
            <person name="Zhang M."/>
        </authorList>
    </citation>
    <scope>NUCLEOTIDE SEQUENCE</scope>
    <source>
        <strain evidence="1">PHS-Z3</strain>
    </source>
</reference>
<keyword evidence="2" id="KW-1185">Reference proteome</keyword>